<dbReference type="RefSeq" id="WP_135995648.1">
    <property type="nucleotide sequence ID" value="NZ_SRXW01000002.1"/>
</dbReference>
<evidence type="ECO:0000259" key="1">
    <source>
        <dbReference type="PROSITE" id="PS50943"/>
    </source>
</evidence>
<dbReference type="EMBL" id="SRXW01000002">
    <property type="protein sequence ID" value="TGY89109.1"/>
    <property type="molecule type" value="Genomic_DNA"/>
</dbReference>
<evidence type="ECO:0000313" key="3">
    <source>
        <dbReference type="Proteomes" id="UP000308054"/>
    </source>
</evidence>
<keyword evidence="3" id="KW-1185">Reference proteome</keyword>
<dbReference type="GO" id="GO:0003677">
    <property type="term" value="F:DNA binding"/>
    <property type="evidence" value="ECO:0007669"/>
    <property type="project" value="InterPro"/>
</dbReference>
<dbReference type="InterPro" id="IPR001387">
    <property type="entry name" value="Cro/C1-type_HTH"/>
</dbReference>
<dbReference type="InterPro" id="IPR010982">
    <property type="entry name" value="Lambda_DNA-bd_dom_sf"/>
</dbReference>
<dbReference type="SMART" id="SM00530">
    <property type="entry name" value="HTH_XRE"/>
    <property type="match status" value="1"/>
</dbReference>
<sequence length="218" mass="24250">MQTGDWGARLRAFRVRMKMKQEAAADALGVSQAYISRLEAGGLEPSPEIAERIDSLLRPPEHRAHFDHWRVAIRHCPGFSTLIRQHDDHICLVEISRGLRRLGEPFTSFNPGQRIGPDLGPDIARLLEEFAATGILEGTVGRVEDVWSFQADGKHFYFESVSTPCVTISATGTPIRATCRSSARPISPGSRRAGRRSWRITIPAFELFITPSVKAHLP</sequence>
<dbReference type="Pfam" id="PF13560">
    <property type="entry name" value="HTH_31"/>
    <property type="match status" value="1"/>
</dbReference>
<reference evidence="2 3" key="1">
    <citation type="journal article" date="2017" name="Int. J. Syst. Evol. Microbiol.">
        <title>Marinicauda algicola sp. nov., isolated from a marine red alga Rhodosorus marinus.</title>
        <authorList>
            <person name="Jeong S.E."/>
            <person name="Jeon S.H."/>
            <person name="Chun B.H."/>
            <person name="Kim D.W."/>
            <person name="Jeon C.O."/>
        </authorList>
    </citation>
    <scope>NUCLEOTIDE SEQUENCE [LARGE SCALE GENOMIC DNA]</scope>
    <source>
        <strain evidence="2 3">JCM 31718</strain>
    </source>
</reference>
<dbReference type="Gene3D" id="1.10.260.40">
    <property type="entry name" value="lambda repressor-like DNA-binding domains"/>
    <property type="match status" value="1"/>
</dbReference>
<evidence type="ECO:0000313" key="2">
    <source>
        <dbReference type="EMBL" id="TGY89109.1"/>
    </source>
</evidence>
<dbReference type="Proteomes" id="UP000308054">
    <property type="component" value="Unassembled WGS sequence"/>
</dbReference>
<gene>
    <name evidence="2" type="ORF">E5163_08245</name>
</gene>
<name>A0A4V3RY56_9PROT</name>
<accession>A0A4V3RY56</accession>
<dbReference type="SUPFAM" id="SSF47413">
    <property type="entry name" value="lambda repressor-like DNA-binding domains"/>
    <property type="match status" value="1"/>
</dbReference>
<organism evidence="2 3">
    <name type="scientific">Marinicauda algicola</name>
    <dbReference type="NCBI Taxonomy" id="2029849"/>
    <lineage>
        <taxon>Bacteria</taxon>
        <taxon>Pseudomonadati</taxon>
        <taxon>Pseudomonadota</taxon>
        <taxon>Alphaproteobacteria</taxon>
        <taxon>Maricaulales</taxon>
        <taxon>Maricaulaceae</taxon>
        <taxon>Marinicauda</taxon>
    </lineage>
</organism>
<protein>
    <submittedName>
        <fullName evidence="2">XRE family transcriptional regulator</fullName>
    </submittedName>
</protein>
<feature type="domain" description="HTH cro/C1-type" evidence="1">
    <location>
        <begin position="10"/>
        <end position="63"/>
    </location>
</feature>
<proteinExistence type="predicted"/>
<dbReference type="CDD" id="cd00093">
    <property type="entry name" value="HTH_XRE"/>
    <property type="match status" value="1"/>
</dbReference>
<comment type="caution">
    <text evidence="2">The sequence shown here is derived from an EMBL/GenBank/DDBJ whole genome shotgun (WGS) entry which is preliminary data.</text>
</comment>
<dbReference type="PROSITE" id="PS50943">
    <property type="entry name" value="HTH_CROC1"/>
    <property type="match status" value="1"/>
</dbReference>
<dbReference type="AlphaFoldDB" id="A0A4V3RY56"/>